<sequence>MAPRTRRQATQTTDSSDSAPQRPRRATRSTSTSVPKPAPAKAPRSRVPRSKRNIAEEEQESPERAAPSTKQLLFQPLAVSSPRTPNHPDTSEDRVEDLLNAPGNDSLQSLQLSQDILVPLNVAQSLSSPKKDFAALLPPSSPPSRLPSSSTDSGEHNPQALLPPSKRLGRPFRHPGMIRSRAQATQPEPQREPSVSPSSDPFGFFALERRLKPSKTEAVHRMEEQMQHEAEIMADEPSVQFSDGVPFASPMRRRMQEEESMAEVDAALAEVTNVFEPVQEEVEEVEQEEVAKKTRKPRSKATKADAVDELVARLPKRKPRSVARTKKNELENTSSDPAPRKTARKVSKAAPPKRAKADIRKRQKTADADDGDDPDEEVLQARDQRMKLYKDLEKYKLEEELVI</sequence>
<dbReference type="AlphaFoldDB" id="A0A167GI30"/>
<feature type="compositionally biased region" description="Low complexity" evidence="1">
    <location>
        <begin position="8"/>
        <end position="21"/>
    </location>
</feature>
<feature type="compositionally biased region" description="Basic residues" evidence="1">
    <location>
        <begin position="43"/>
        <end position="52"/>
    </location>
</feature>
<feature type="region of interest" description="Disordered" evidence="1">
    <location>
        <begin position="132"/>
        <end position="202"/>
    </location>
</feature>
<keyword evidence="3" id="KW-1185">Reference proteome</keyword>
<feature type="compositionally biased region" description="Basic and acidic residues" evidence="1">
    <location>
        <begin position="355"/>
        <end position="367"/>
    </location>
</feature>
<reference evidence="2 3" key="1">
    <citation type="journal article" date="2016" name="Mol. Biol. Evol.">
        <title>Comparative Genomics of Early-Diverging Mushroom-Forming Fungi Provides Insights into the Origins of Lignocellulose Decay Capabilities.</title>
        <authorList>
            <person name="Nagy L.G."/>
            <person name="Riley R."/>
            <person name="Tritt A."/>
            <person name="Adam C."/>
            <person name="Daum C."/>
            <person name="Floudas D."/>
            <person name="Sun H."/>
            <person name="Yadav J.S."/>
            <person name="Pangilinan J."/>
            <person name="Larsson K.H."/>
            <person name="Matsuura K."/>
            <person name="Barry K."/>
            <person name="Labutti K."/>
            <person name="Kuo R."/>
            <person name="Ohm R.A."/>
            <person name="Bhattacharya S.S."/>
            <person name="Shirouzu T."/>
            <person name="Yoshinaga Y."/>
            <person name="Martin F.M."/>
            <person name="Grigoriev I.V."/>
            <person name="Hibbett D.S."/>
        </authorList>
    </citation>
    <scope>NUCLEOTIDE SEQUENCE [LARGE SCALE GENOMIC DNA]</scope>
    <source>
        <strain evidence="2 3">TUFC12733</strain>
    </source>
</reference>
<name>A0A167GI30_CALVF</name>
<feature type="compositionally biased region" description="Low complexity" evidence="1">
    <location>
        <begin position="28"/>
        <end position="42"/>
    </location>
</feature>
<gene>
    <name evidence="2" type="ORF">CALVIDRAFT_542534</name>
</gene>
<feature type="compositionally biased region" description="Acidic residues" evidence="1">
    <location>
        <begin position="279"/>
        <end position="288"/>
    </location>
</feature>
<evidence type="ECO:0000313" key="3">
    <source>
        <dbReference type="Proteomes" id="UP000076738"/>
    </source>
</evidence>
<dbReference type="Proteomes" id="UP000076738">
    <property type="component" value="Unassembled WGS sequence"/>
</dbReference>
<evidence type="ECO:0000313" key="2">
    <source>
        <dbReference type="EMBL" id="KZO90579.1"/>
    </source>
</evidence>
<dbReference type="EMBL" id="KV417338">
    <property type="protein sequence ID" value="KZO90579.1"/>
    <property type="molecule type" value="Genomic_DNA"/>
</dbReference>
<organism evidence="2 3">
    <name type="scientific">Calocera viscosa (strain TUFC12733)</name>
    <dbReference type="NCBI Taxonomy" id="1330018"/>
    <lineage>
        <taxon>Eukaryota</taxon>
        <taxon>Fungi</taxon>
        <taxon>Dikarya</taxon>
        <taxon>Basidiomycota</taxon>
        <taxon>Agaricomycotina</taxon>
        <taxon>Dacrymycetes</taxon>
        <taxon>Dacrymycetales</taxon>
        <taxon>Dacrymycetaceae</taxon>
        <taxon>Calocera</taxon>
    </lineage>
</organism>
<feature type="region of interest" description="Disordered" evidence="1">
    <location>
        <begin position="279"/>
        <end position="378"/>
    </location>
</feature>
<accession>A0A167GI30</accession>
<feature type="compositionally biased region" description="Polar residues" evidence="1">
    <location>
        <begin position="182"/>
        <end position="199"/>
    </location>
</feature>
<feature type="compositionally biased region" description="Acidic residues" evidence="1">
    <location>
        <begin position="368"/>
        <end position="378"/>
    </location>
</feature>
<dbReference type="STRING" id="1330018.A0A167GI30"/>
<dbReference type="OrthoDB" id="10266121at2759"/>
<protein>
    <submittedName>
        <fullName evidence="2">Uncharacterized protein</fullName>
    </submittedName>
</protein>
<feature type="compositionally biased region" description="Basic residues" evidence="1">
    <location>
        <begin position="341"/>
        <end position="354"/>
    </location>
</feature>
<feature type="compositionally biased region" description="Basic residues" evidence="1">
    <location>
        <begin position="314"/>
        <end position="325"/>
    </location>
</feature>
<feature type="region of interest" description="Disordered" evidence="1">
    <location>
        <begin position="1"/>
        <end position="106"/>
    </location>
</feature>
<evidence type="ECO:0000256" key="1">
    <source>
        <dbReference type="SAM" id="MobiDB-lite"/>
    </source>
</evidence>
<proteinExistence type="predicted"/>